<accession>A0A5C3N1F9</accession>
<evidence type="ECO:0000313" key="2">
    <source>
        <dbReference type="Proteomes" id="UP000305948"/>
    </source>
</evidence>
<keyword evidence="2" id="KW-1185">Reference proteome</keyword>
<name>A0A5C3N1F9_9AGAM</name>
<dbReference type="Proteomes" id="UP000305948">
    <property type="component" value="Unassembled WGS sequence"/>
</dbReference>
<sequence>MLSELPPELLDKIFLLASLDATGNTAASLRLVSRYISIIAEPYIFHNVVVHGPRQIATMRNSIQNASSKARSGCRHLFMSDVTEDIIGKLEARIPSPNSGMDMFYDIFCASGMEASDMMLALLQLVAPTLQTFTLLVYDGSTRVYKRVLTPLYPQLVHFHIHIRSLALLRRMNQKILFPSLRSLHVSFALAAELHNLDMAANFATTIEAEHLVSVHFTGLWNNSSGLHCMVESENAHGHSGPTAQSVQWLIIEAIKSPTMLFGSPLHCMISGGGTEEDGRLIALRKTLNHMTYQICRDEWANGMKLWSHNV</sequence>
<proteinExistence type="predicted"/>
<dbReference type="AlphaFoldDB" id="A0A5C3N1F9"/>
<dbReference type="OrthoDB" id="2748701at2759"/>
<reference evidence="1 2" key="1">
    <citation type="journal article" date="2019" name="Nat. Ecol. Evol.">
        <title>Megaphylogeny resolves global patterns of mushroom evolution.</title>
        <authorList>
            <person name="Varga T."/>
            <person name="Krizsan K."/>
            <person name="Foldi C."/>
            <person name="Dima B."/>
            <person name="Sanchez-Garcia M."/>
            <person name="Sanchez-Ramirez S."/>
            <person name="Szollosi G.J."/>
            <person name="Szarkandi J.G."/>
            <person name="Papp V."/>
            <person name="Albert L."/>
            <person name="Andreopoulos W."/>
            <person name="Angelini C."/>
            <person name="Antonin V."/>
            <person name="Barry K.W."/>
            <person name="Bougher N.L."/>
            <person name="Buchanan P."/>
            <person name="Buyck B."/>
            <person name="Bense V."/>
            <person name="Catcheside P."/>
            <person name="Chovatia M."/>
            <person name="Cooper J."/>
            <person name="Damon W."/>
            <person name="Desjardin D."/>
            <person name="Finy P."/>
            <person name="Geml J."/>
            <person name="Haridas S."/>
            <person name="Hughes K."/>
            <person name="Justo A."/>
            <person name="Karasinski D."/>
            <person name="Kautmanova I."/>
            <person name="Kiss B."/>
            <person name="Kocsube S."/>
            <person name="Kotiranta H."/>
            <person name="LaButti K.M."/>
            <person name="Lechner B.E."/>
            <person name="Liimatainen K."/>
            <person name="Lipzen A."/>
            <person name="Lukacs Z."/>
            <person name="Mihaltcheva S."/>
            <person name="Morgado L.N."/>
            <person name="Niskanen T."/>
            <person name="Noordeloos M.E."/>
            <person name="Ohm R.A."/>
            <person name="Ortiz-Santana B."/>
            <person name="Ovrebo C."/>
            <person name="Racz N."/>
            <person name="Riley R."/>
            <person name="Savchenko A."/>
            <person name="Shiryaev A."/>
            <person name="Soop K."/>
            <person name="Spirin V."/>
            <person name="Szebenyi C."/>
            <person name="Tomsovsky M."/>
            <person name="Tulloss R.E."/>
            <person name="Uehling J."/>
            <person name="Grigoriev I.V."/>
            <person name="Vagvolgyi C."/>
            <person name="Papp T."/>
            <person name="Martin F.M."/>
            <person name="Miettinen O."/>
            <person name="Hibbett D.S."/>
            <person name="Nagy L.G."/>
        </authorList>
    </citation>
    <scope>NUCLEOTIDE SEQUENCE [LARGE SCALE GENOMIC DNA]</scope>
    <source>
        <strain evidence="1 2">OMC1185</strain>
    </source>
</reference>
<evidence type="ECO:0000313" key="1">
    <source>
        <dbReference type="EMBL" id="TFK49878.1"/>
    </source>
</evidence>
<evidence type="ECO:0008006" key="3">
    <source>
        <dbReference type="Google" id="ProtNLM"/>
    </source>
</evidence>
<gene>
    <name evidence="1" type="ORF">OE88DRAFT_1736836</name>
</gene>
<dbReference type="EMBL" id="ML213515">
    <property type="protein sequence ID" value="TFK49878.1"/>
    <property type="molecule type" value="Genomic_DNA"/>
</dbReference>
<organism evidence="1 2">
    <name type="scientific">Heliocybe sulcata</name>
    <dbReference type="NCBI Taxonomy" id="5364"/>
    <lineage>
        <taxon>Eukaryota</taxon>
        <taxon>Fungi</taxon>
        <taxon>Dikarya</taxon>
        <taxon>Basidiomycota</taxon>
        <taxon>Agaricomycotina</taxon>
        <taxon>Agaricomycetes</taxon>
        <taxon>Gloeophyllales</taxon>
        <taxon>Gloeophyllaceae</taxon>
        <taxon>Heliocybe</taxon>
    </lineage>
</organism>
<protein>
    <recommendedName>
        <fullName evidence="3">F-box domain-containing protein</fullName>
    </recommendedName>
</protein>